<evidence type="ECO:0000313" key="3">
    <source>
        <dbReference type="EMBL" id="TMQ68151.1"/>
    </source>
</evidence>
<dbReference type="InterPro" id="IPR050709">
    <property type="entry name" value="Biotin_Carboxyl_Carrier/Decarb"/>
</dbReference>
<dbReference type="Proteomes" id="UP000316609">
    <property type="component" value="Unassembled WGS sequence"/>
</dbReference>
<dbReference type="EMBL" id="VBOY01000014">
    <property type="protein sequence ID" value="TMQ68151.1"/>
    <property type="molecule type" value="Genomic_DNA"/>
</dbReference>
<sequence length="171" mass="18418">MKLWVAREGHDTEVEFEARGDRLWLTIEGRRLEADCRRLWDGEVYSVLIEGRSHEVRVSSPGGRLEVTLDGATIPVEVRHPLEKLLQATGPAARASGRETVVAPMPGLVVALRVRPGDVVAAGQPVVVVEAMKMQNELATRGGGVVTDVLVEERTPVSAGQALVRIAQAGS</sequence>
<evidence type="ECO:0000256" key="1">
    <source>
        <dbReference type="ARBA" id="ARBA00023267"/>
    </source>
</evidence>
<dbReference type="FunFam" id="2.40.50.100:FF:000003">
    <property type="entry name" value="Acetyl-CoA carboxylase biotin carboxyl carrier protein"/>
    <property type="match status" value="1"/>
</dbReference>
<evidence type="ECO:0000259" key="2">
    <source>
        <dbReference type="PROSITE" id="PS50968"/>
    </source>
</evidence>
<dbReference type="PROSITE" id="PS50968">
    <property type="entry name" value="BIOTINYL_LIPOYL"/>
    <property type="match status" value="1"/>
</dbReference>
<dbReference type="CDD" id="cd06850">
    <property type="entry name" value="biotinyl_domain"/>
    <property type="match status" value="1"/>
</dbReference>
<organism evidence="3 4">
    <name type="scientific">Eiseniibacteriota bacterium</name>
    <dbReference type="NCBI Taxonomy" id="2212470"/>
    <lineage>
        <taxon>Bacteria</taxon>
        <taxon>Candidatus Eiseniibacteriota</taxon>
    </lineage>
</organism>
<dbReference type="InterPro" id="IPR000089">
    <property type="entry name" value="Biotin_lipoyl"/>
</dbReference>
<protein>
    <submittedName>
        <fullName evidence="3">Biotin/lipoyl-binding protein</fullName>
    </submittedName>
</protein>
<keyword evidence="1" id="KW-0092">Biotin</keyword>
<accession>A0A538TX16</accession>
<dbReference type="AlphaFoldDB" id="A0A538TX16"/>
<dbReference type="PANTHER" id="PTHR45266">
    <property type="entry name" value="OXALOACETATE DECARBOXYLASE ALPHA CHAIN"/>
    <property type="match status" value="1"/>
</dbReference>
<dbReference type="Pfam" id="PF00364">
    <property type="entry name" value="Biotin_lipoyl"/>
    <property type="match status" value="1"/>
</dbReference>
<comment type="caution">
    <text evidence="3">The sequence shown here is derived from an EMBL/GenBank/DDBJ whole genome shotgun (WGS) entry which is preliminary data.</text>
</comment>
<gene>
    <name evidence="3" type="ORF">E6K78_02150</name>
</gene>
<dbReference type="Gene3D" id="2.40.50.100">
    <property type="match status" value="1"/>
</dbReference>
<evidence type="ECO:0000313" key="4">
    <source>
        <dbReference type="Proteomes" id="UP000316609"/>
    </source>
</evidence>
<name>A0A538TX16_UNCEI</name>
<dbReference type="SUPFAM" id="SSF51230">
    <property type="entry name" value="Single hybrid motif"/>
    <property type="match status" value="1"/>
</dbReference>
<dbReference type="PANTHER" id="PTHR45266:SF3">
    <property type="entry name" value="OXALOACETATE DECARBOXYLASE ALPHA CHAIN"/>
    <property type="match status" value="1"/>
</dbReference>
<dbReference type="InterPro" id="IPR011053">
    <property type="entry name" value="Single_hybrid_motif"/>
</dbReference>
<proteinExistence type="predicted"/>
<reference evidence="3 4" key="1">
    <citation type="journal article" date="2019" name="Nat. Microbiol.">
        <title>Mediterranean grassland soil C-N compound turnover is dependent on rainfall and depth, and is mediated by genomically divergent microorganisms.</title>
        <authorList>
            <person name="Diamond S."/>
            <person name="Andeer P.F."/>
            <person name="Li Z."/>
            <person name="Crits-Christoph A."/>
            <person name="Burstein D."/>
            <person name="Anantharaman K."/>
            <person name="Lane K.R."/>
            <person name="Thomas B.C."/>
            <person name="Pan C."/>
            <person name="Northen T.R."/>
            <person name="Banfield J.F."/>
        </authorList>
    </citation>
    <scope>NUCLEOTIDE SEQUENCE [LARGE SCALE GENOMIC DNA]</scope>
    <source>
        <strain evidence="3">WS_8</strain>
    </source>
</reference>
<feature type="domain" description="Lipoyl-binding" evidence="2">
    <location>
        <begin position="92"/>
        <end position="167"/>
    </location>
</feature>